<proteinExistence type="predicted"/>
<comment type="caution">
    <text evidence="1">The sequence shown here is derived from an EMBL/GenBank/DDBJ whole genome shotgun (WGS) entry which is preliminary data.</text>
</comment>
<gene>
    <name evidence="1" type="ORF">HNP46_000457</name>
</gene>
<accession>A0A7W7KFS3</accession>
<reference evidence="1 2" key="1">
    <citation type="submission" date="2020-08" db="EMBL/GenBank/DDBJ databases">
        <title>Functional genomics of gut bacteria from endangered species of beetles.</title>
        <authorList>
            <person name="Carlos-Shanley C."/>
        </authorList>
    </citation>
    <scope>NUCLEOTIDE SEQUENCE [LARGE SCALE GENOMIC DNA]</scope>
    <source>
        <strain evidence="1 2">S00179</strain>
    </source>
</reference>
<dbReference type="EMBL" id="JACHLI010000001">
    <property type="protein sequence ID" value="MBB4861646.1"/>
    <property type="molecule type" value="Genomic_DNA"/>
</dbReference>
<name>A0A7W7KFS3_PSENT</name>
<dbReference type="Proteomes" id="UP000566995">
    <property type="component" value="Unassembled WGS sequence"/>
</dbReference>
<evidence type="ECO:0000313" key="2">
    <source>
        <dbReference type="Proteomes" id="UP000566995"/>
    </source>
</evidence>
<dbReference type="AlphaFoldDB" id="A0A7W7KFS3"/>
<protein>
    <submittedName>
        <fullName evidence="1">Uncharacterized protein</fullName>
    </submittedName>
</protein>
<organism evidence="1 2">
    <name type="scientific">Pseudomonas nitroreducens</name>
    <dbReference type="NCBI Taxonomy" id="46680"/>
    <lineage>
        <taxon>Bacteria</taxon>
        <taxon>Pseudomonadati</taxon>
        <taxon>Pseudomonadota</taxon>
        <taxon>Gammaproteobacteria</taxon>
        <taxon>Pseudomonadales</taxon>
        <taxon>Pseudomonadaceae</taxon>
        <taxon>Pseudomonas</taxon>
    </lineage>
</organism>
<sequence>MNIKFPNNNHSSNTPDISLVMTSFGARCM</sequence>
<evidence type="ECO:0000313" key="1">
    <source>
        <dbReference type="EMBL" id="MBB4861646.1"/>
    </source>
</evidence>